<dbReference type="GO" id="GO:0016226">
    <property type="term" value="P:iron-sulfur cluster assembly"/>
    <property type="evidence" value="ECO:0007669"/>
    <property type="project" value="TreeGrafter"/>
</dbReference>
<dbReference type="GO" id="GO:0097361">
    <property type="term" value="C:cytosolic [4Fe-4S] assembly targeting complex"/>
    <property type="evidence" value="ECO:0007669"/>
    <property type="project" value="TreeGrafter"/>
</dbReference>
<dbReference type="OrthoDB" id="317115at2759"/>
<comment type="caution">
    <text evidence="2">The sequence shown here is derived from an EMBL/GenBank/DDBJ whole genome shotgun (WGS) entry which is preliminary data.</text>
</comment>
<dbReference type="AlphaFoldDB" id="A0A8S1RLL8"/>
<dbReference type="Pfam" id="PF00400">
    <property type="entry name" value="WD40"/>
    <property type="match status" value="2"/>
</dbReference>
<accession>A0A8S1RLL8</accession>
<dbReference type="InterPro" id="IPR001680">
    <property type="entry name" value="WD40_rpt"/>
</dbReference>
<protein>
    <submittedName>
        <fullName evidence="2">Uncharacterized protein</fullName>
    </submittedName>
</protein>
<keyword evidence="1" id="KW-0853">WD repeat</keyword>
<gene>
    <name evidence="2" type="ORF">PSON_ATCC_30995.1.T2260015</name>
</gene>
<evidence type="ECO:0000256" key="1">
    <source>
        <dbReference type="PROSITE-ProRule" id="PRU00221"/>
    </source>
</evidence>
<organism evidence="2 3">
    <name type="scientific">Paramecium sonneborni</name>
    <dbReference type="NCBI Taxonomy" id="65129"/>
    <lineage>
        <taxon>Eukaryota</taxon>
        <taxon>Sar</taxon>
        <taxon>Alveolata</taxon>
        <taxon>Ciliophora</taxon>
        <taxon>Intramacronucleata</taxon>
        <taxon>Oligohymenophorea</taxon>
        <taxon>Peniculida</taxon>
        <taxon>Parameciidae</taxon>
        <taxon>Paramecium</taxon>
    </lineage>
</organism>
<feature type="repeat" description="WD" evidence="1">
    <location>
        <begin position="124"/>
        <end position="159"/>
    </location>
</feature>
<dbReference type="PANTHER" id="PTHR19920">
    <property type="entry name" value="WD40 PROTEIN CIAO1"/>
    <property type="match status" value="1"/>
</dbReference>
<sequence>MEYGFNNLVETLNMSIKDFSQNDITNMVCFPKKSLKPFKYELINSVLEQQGAFAFSFSQQSQFLVGGYNSGQVRLIQQLQETKTPVCCVSFMNKSTQFISRGDSYTIILWQQDSKNGWICKQKLQGHSSFINCLRINQEDDLIISGSSDKSIKLWRIKNEQWQCSQTINCNQNKILSLCINDSSNQIISCSSENQIIIIQQQCDLEWKIIQIIQLDTSGFRLCYINDDIFVFQGNSKEKMNVYERDIQNNQFKLTKEVNVRSSRNCQNYFPQQFIKKKSILVNKNGRFINLLRINCNGDFINEQVLEFDHKFIFGSMTEDGEYLVIYDDQEKKVQMRKYQD</sequence>
<dbReference type="PROSITE" id="PS50294">
    <property type="entry name" value="WD_REPEATS_REGION"/>
    <property type="match status" value="1"/>
</dbReference>
<dbReference type="EMBL" id="CAJJDN010000226">
    <property type="protein sequence ID" value="CAD8129501.1"/>
    <property type="molecule type" value="Genomic_DNA"/>
</dbReference>
<name>A0A8S1RLL8_9CILI</name>
<reference evidence="2" key="1">
    <citation type="submission" date="2021-01" db="EMBL/GenBank/DDBJ databases">
        <authorList>
            <consortium name="Genoscope - CEA"/>
            <person name="William W."/>
        </authorList>
    </citation>
    <scope>NUCLEOTIDE SEQUENCE</scope>
</reference>
<dbReference type="SMART" id="SM00320">
    <property type="entry name" value="WD40"/>
    <property type="match status" value="3"/>
</dbReference>
<evidence type="ECO:0000313" key="2">
    <source>
        <dbReference type="EMBL" id="CAD8129501.1"/>
    </source>
</evidence>
<dbReference type="PANTHER" id="PTHR19920:SF0">
    <property type="entry name" value="CYTOSOLIC IRON-SULFUR PROTEIN ASSEMBLY PROTEIN CIAO1-RELATED"/>
    <property type="match status" value="1"/>
</dbReference>
<proteinExistence type="predicted"/>
<evidence type="ECO:0000313" key="3">
    <source>
        <dbReference type="Proteomes" id="UP000692954"/>
    </source>
</evidence>
<keyword evidence="3" id="KW-1185">Reference proteome</keyword>
<dbReference type="Proteomes" id="UP000692954">
    <property type="component" value="Unassembled WGS sequence"/>
</dbReference>
<dbReference type="PROSITE" id="PS50082">
    <property type="entry name" value="WD_REPEATS_2"/>
    <property type="match status" value="1"/>
</dbReference>